<evidence type="ECO:0000259" key="1">
    <source>
        <dbReference type="SMART" id="SM00382"/>
    </source>
</evidence>
<dbReference type="Pfam" id="PF13481">
    <property type="entry name" value="AAA_25"/>
    <property type="match status" value="1"/>
</dbReference>
<dbReference type="InterPro" id="IPR027032">
    <property type="entry name" value="Twinkle-like"/>
</dbReference>
<evidence type="ECO:0000313" key="3">
    <source>
        <dbReference type="Proteomes" id="UP000618754"/>
    </source>
</evidence>
<dbReference type="InterPro" id="IPR003593">
    <property type="entry name" value="AAA+_ATPase"/>
</dbReference>
<organism evidence="2 3">
    <name type="scientific">Mucilaginibacter rigui</name>
    <dbReference type="NCBI Taxonomy" id="534635"/>
    <lineage>
        <taxon>Bacteria</taxon>
        <taxon>Pseudomonadati</taxon>
        <taxon>Bacteroidota</taxon>
        <taxon>Sphingobacteriia</taxon>
        <taxon>Sphingobacteriales</taxon>
        <taxon>Sphingobacteriaceae</taxon>
        <taxon>Mucilaginibacter</taxon>
    </lineage>
</organism>
<protein>
    <submittedName>
        <fullName evidence="2">AAA family ATPase</fullName>
    </submittedName>
</protein>
<dbReference type="CDD" id="cd01029">
    <property type="entry name" value="TOPRIM_primases"/>
    <property type="match status" value="1"/>
</dbReference>
<comment type="caution">
    <text evidence="2">The sequence shown here is derived from an EMBL/GenBank/DDBJ whole genome shotgun (WGS) entry which is preliminary data.</text>
</comment>
<dbReference type="Proteomes" id="UP000618754">
    <property type="component" value="Unassembled WGS sequence"/>
</dbReference>
<dbReference type="Gene3D" id="3.40.50.300">
    <property type="entry name" value="P-loop containing nucleotide triphosphate hydrolases"/>
    <property type="match status" value="1"/>
</dbReference>
<keyword evidence="3" id="KW-1185">Reference proteome</keyword>
<dbReference type="EMBL" id="JACWMW010000001">
    <property type="protein sequence ID" value="MBD1383740.1"/>
    <property type="molecule type" value="Genomic_DNA"/>
</dbReference>
<dbReference type="InterPro" id="IPR027417">
    <property type="entry name" value="P-loop_NTPase"/>
</dbReference>
<feature type="domain" description="AAA+ ATPase" evidence="1">
    <location>
        <begin position="382"/>
        <end position="570"/>
    </location>
</feature>
<dbReference type="RefSeq" id="WP_191174856.1">
    <property type="nucleotide sequence ID" value="NZ_JACWMW010000001.1"/>
</dbReference>
<proteinExistence type="predicted"/>
<dbReference type="SUPFAM" id="SSF52540">
    <property type="entry name" value="P-loop containing nucleoside triphosphate hydrolases"/>
    <property type="match status" value="1"/>
</dbReference>
<dbReference type="SMART" id="SM00382">
    <property type="entry name" value="AAA"/>
    <property type="match status" value="1"/>
</dbReference>
<gene>
    <name evidence="2" type="ORF">IDJ75_00495</name>
</gene>
<name>A0ABR7WZH3_9SPHI</name>
<sequence length="669" mass="75717">MFNKQILTLKQDILDATKGGFLFYKSIIPNLMVKENNVSCKSVRNPFYNDSNPSLSIYYWNGQWRFKDFGDESYAGNVFEFAGTLYGIDPDDEIELLLATMWKHIDRFDETTINSWVQPNILNKDNDFVKVKFNDRKSIDFTSDELSYWNQYGIDGATLDKHRVVALDSYSIQHDEDLLPTFKERPAGKMWFAYKGDNFGKIYSPNPKAFWYVGIKPVDYTFGTPFDNYPETQDVILAAGEKDALSLIAHGYNAITLNSETSDFTPKQKKNLFNSRMRITSVLYDNDETGVRRSKELSKTFNCPSVELPCWLKDVGGKDVSDFFKHGGTISELNQIIGEAVSNRLLPAPTSQRKSVRTASQRMEDAKNMPEIYKMFDVFLHSGELGILFGDTGIGKSILAVAIADAVSRGSNLLSLENQCDPCKVIYYDFELSDKQFQKRYSDEDGTMHMFSDNLFTDNVDFTQLVTDRQYKFENALLDKIKQDIIDTDAKLIVIDNITFLSAQTSSDVQVAMELMKLLKQLKTELGVTILVLAHTPKRQASQSLTINDLAGSKQLSNFADTVFAIGVSAADSGHRYVKQVKPSRSGELVYDKSNVLKCELQREESDESLLTFKFIEFCDEASLLADSLDMESLKEEALRLRATVPGITIRQIGQQLGVSKTTVGRWVQ</sequence>
<evidence type="ECO:0000313" key="2">
    <source>
        <dbReference type="EMBL" id="MBD1383740.1"/>
    </source>
</evidence>
<dbReference type="PANTHER" id="PTHR12873:SF0">
    <property type="entry name" value="TWINKLE MTDNA HELICASE"/>
    <property type="match status" value="1"/>
</dbReference>
<dbReference type="Pfam" id="PF13384">
    <property type="entry name" value="HTH_23"/>
    <property type="match status" value="1"/>
</dbReference>
<reference evidence="2 3" key="1">
    <citation type="submission" date="2020-09" db="EMBL/GenBank/DDBJ databases">
        <title>Novel species of Mucilaginibacter isolated from a glacier on the Tibetan Plateau.</title>
        <authorList>
            <person name="Liu Q."/>
            <person name="Xin Y.-H."/>
        </authorList>
    </citation>
    <scope>NUCLEOTIDE SEQUENCE [LARGE SCALE GENOMIC DNA]</scope>
    <source>
        <strain evidence="2 3">CGMCC 1.13878</strain>
    </source>
</reference>
<dbReference type="Gene3D" id="3.40.1360.10">
    <property type="match status" value="1"/>
</dbReference>
<dbReference type="InterPro" id="IPR034154">
    <property type="entry name" value="TOPRIM_DnaG/twinkle"/>
</dbReference>
<dbReference type="PANTHER" id="PTHR12873">
    <property type="entry name" value="T7-LIKE MITOCHONDRIAL DNA HELICASE"/>
    <property type="match status" value="1"/>
</dbReference>
<accession>A0ABR7WZH3</accession>